<gene>
    <name evidence="1" type="ORF">BFN67_00520</name>
</gene>
<proteinExistence type="predicted"/>
<protein>
    <recommendedName>
        <fullName evidence="3">DUF937 domain-containing protein</fullName>
    </recommendedName>
</protein>
<comment type="caution">
    <text evidence="1">The sequence shown here is derived from an EMBL/GenBank/DDBJ whole genome shotgun (WGS) entry which is preliminary data.</text>
</comment>
<dbReference type="OrthoDB" id="8445163at2"/>
<accession>A0A1V8RW29</accession>
<dbReference type="STRING" id="1873176.BFN67_00520"/>
<dbReference type="Proteomes" id="UP000191905">
    <property type="component" value="Unassembled WGS sequence"/>
</dbReference>
<evidence type="ECO:0000313" key="1">
    <source>
        <dbReference type="EMBL" id="OQM77368.1"/>
    </source>
</evidence>
<dbReference type="AlphaFoldDB" id="A0A1V8RW29"/>
<reference evidence="1 2" key="1">
    <citation type="journal article" date="2016" name="Int. J. Syst. Evol. Microbiol.">
        <title>Pseudaminobacter manganicus sp. nov., isolated from sludge of a manganese mine.</title>
        <authorList>
            <person name="Li J."/>
            <person name="Huang J."/>
            <person name="Liao S."/>
            <person name="Wang G."/>
        </authorList>
    </citation>
    <scope>NUCLEOTIDE SEQUENCE [LARGE SCALE GENOMIC DNA]</scope>
    <source>
        <strain evidence="1 2">JH-7</strain>
    </source>
</reference>
<organism evidence="1 2">
    <name type="scientific">Manganibacter manganicus</name>
    <dbReference type="NCBI Taxonomy" id="1873176"/>
    <lineage>
        <taxon>Bacteria</taxon>
        <taxon>Pseudomonadati</taxon>
        <taxon>Pseudomonadota</taxon>
        <taxon>Alphaproteobacteria</taxon>
        <taxon>Hyphomicrobiales</taxon>
        <taxon>Phyllobacteriaceae</taxon>
        <taxon>Manganibacter</taxon>
    </lineage>
</organism>
<dbReference type="RefSeq" id="WP_080917637.1">
    <property type="nucleotide sequence ID" value="NZ_MDET01000001.1"/>
</dbReference>
<keyword evidence="2" id="KW-1185">Reference proteome</keyword>
<dbReference type="EMBL" id="MDET01000001">
    <property type="protein sequence ID" value="OQM77368.1"/>
    <property type="molecule type" value="Genomic_DNA"/>
</dbReference>
<sequence>MNAQEIIDTISAKVGLDQATTERTAGIIFSVFQHEAEGTGVAELFARIPGAETLAQQYDVMANANANTGGGLIGSLESALGSALGEKAGALINGLSQLKSSGLSLDQIQQAGTVLVQQAEEAAGPDITNKVLDSVPSLKGHLGLA</sequence>
<evidence type="ECO:0000313" key="2">
    <source>
        <dbReference type="Proteomes" id="UP000191905"/>
    </source>
</evidence>
<evidence type="ECO:0008006" key="3">
    <source>
        <dbReference type="Google" id="ProtNLM"/>
    </source>
</evidence>
<name>A0A1V8RW29_9HYPH</name>